<accession>A0A926VJQ3</accession>
<dbReference type="EMBL" id="JACJPW010000101">
    <property type="protein sequence ID" value="MBD2184963.1"/>
    <property type="molecule type" value="Genomic_DNA"/>
</dbReference>
<feature type="compositionally biased region" description="Basic residues" evidence="1">
    <location>
        <begin position="234"/>
        <end position="243"/>
    </location>
</feature>
<name>A0A926VJQ3_9CYAN</name>
<dbReference type="Pfam" id="PF08378">
    <property type="entry name" value="NERD"/>
    <property type="match status" value="1"/>
</dbReference>
<organism evidence="3 4">
    <name type="scientific">Aerosakkonema funiforme FACHB-1375</name>
    <dbReference type="NCBI Taxonomy" id="2949571"/>
    <lineage>
        <taxon>Bacteria</taxon>
        <taxon>Bacillati</taxon>
        <taxon>Cyanobacteriota</taxon>
        <taxon>Cyanophyceae</taxon>
        <taxon>Oscillatoriophycideae</taxon>
        <taxon>Aerosakkonematales</taxon>
        <taxon>Aerosakkonemataceae</taxon>
        <taxon>Aerosakkonema</taxon>
    </lineage>
</organism>
<feature type="region of interest" description="Disordered" evidence="1">
    <location>
        <begin position="220"/>
        <end position="243"/>
    </location>
</feature>
<gene>
    <name evidence="3" type="ORF">H6G03_28480</name>
</gene>
<sequence length="243" mass="26499">MKILHQSPALKDSFLAQVSQKKAENRQATQEALGGGFLGAIGAAMFEFKQVTNQFKGSVGEWGISLLLKSLPDTWVMFNNAVIPTMRSGKFTEIDHLIIGPGGVFLIEVKTWKGSFSAYKDNWKRREGNDWVALSNSPSSQSAYHQKMFQQWISALVSKLPDNCIVAPVVFPVAKWLGTNQCSVPVLHGATALLQMIGESPNCLSDSQVLAIAQAVENLSLPSPTEPKPAPILKKPKPSKPQN</sequence>
<evidence type="ECO:0000256" key="1">
    <source>
        <dbReference type="SAM" id="MobiDB-lite"/>
    </source>
</evidence>
<proteinExistence type="predicted"/>
<dbReference type="Proteomes" id="UP000641646">
    <property type="component" value="Unassembled WGS sequence"/>
</dbReference>
<reference evidence="3" key="1">
    <citation type="journal article" date="2015" name="ISME J.">
        <title>Draft Genome Sequence of Streptomyces incarnatus NRRL8089, which Produces the Nucleoside Antibiotic Sinefungin.</title>
        <authorList>
            <person name="Oshima K."/>
            <person name="Hattori M."/>
            <person name="Shimizu H."/>
            <person name="Fukuda K."/>
            <person name="Nemoto M."/>
            <person name="Inagaki K."/>
            <person name="Tamura T."/>
        </authorList>
    </citation>
    <scope>NUCLEOTIDE SEQUENCE</scope>
    <source>
        <strain evidence="3">FACHB-1375</strain>
    </source>
</reference>
<protein>
    <submittedName>
        <fullName evidence="3">NERD domain-containing protein</fullName>
    </submittedName>
</protein>
<dbReference type="AlphaFoldDB" id="A0A926VJQ3"/>
<evidence type="ECO:0000313" key="4">
    <source>
        <dbReference type="Proteomes" id="UP000641646"/>
    </source>
</evidence>
<dbReference type="InterPro" id="IPR011528">
    <property type="entry name" value="NERD"/>
</dbReference>
<evidence type="ECO:0000259" key="2">
    <source>
        <dbReference type="PROSITE" id="PS50965"/>
    </source>
</evidence>
<comment type="caution">
    <text evidence="3">The sequence shown here is derived from an EMBL/GenBank/DDBJ whole genome shotgun (WGS) entry which is preliminary data.</text>
</comment>
<dbReference type="RefSeq" id="WP_190472391.1">
    <property type="nucleotide sequence ID" value="NZ_JACJPW010000101.1"/>
</dbReference>
<dbReference type="PROSITE" id="PS50965">
    <property type="entry name" value="NERD"/>
    <property type="match status" value="1"/>
</dbReference>
<reference evidence="3" key="2">
    <citation type="submission" date="2020-08" db="EMBL/GenBank/DDBJ databases">
        <authorList>
            <person name="Chen M."/>
            <person name="Teng W."/>
            <person name="Zhao L."/>
            <person name="Hu C."/>
            <person name="Zhou Y."/>
            <person name="Han B."/>
            <person name="Song L."/>
            <person name="Shu W."/>
        </authorList>
    </citation>
    <scope>NUCLEOTIDE SEQUENCE</scope>
    <source>
        <strain evidence="3">FACHB-1375</strain>
    </source>
</reference>
<feature type="domain" description="NERD" evidence="2">
    <location>
        <begin position="56"/>
        <end position="172"/>
    </location>
</feature>
<evidence type="ECO:0000313" key="3">
    <source>
        <dbReference type="EMBL" id="MBD2184963.1"/>
    </source>
</evidence>
<keyword evidence="4" id="KW-1185">Reference proteome</keyword>